<gene>
    <name evidence="7" type="ORF">g.11188</name>
    <name evidence="8" type="ORF">g.11189</name>
</gene>
<dbReference type="PANTHER" id="PTHR14952">
    <property type="entry name" value="ROPPORIN-1-LIKE PROTEIN"/>
    <property type="match status" value="1"/>
</dbReference>
<reference evidence="8" key="1">
    <citation type="submission" date="2015-12" db="EMBL/GenBank/DDBJ databases">
        <title>De novo transcriptome assembly of four potential Pierce s Disease insect vectors from Arizona vineyards.</title>
        <authorList>
            <person name="Tassone E.E."/>
        </authorList>
    </citation>
    <scope>NUCLEOTIDE SEQUENCE</scope>
</reference>
<evidence type="ECO:0000313" key="7">
    <source>
        <dbReference type="EMBL" id="JAS35766.1"/>
    </source>
</evidence>
<organism evidence="8">
    <name type="scientific">Clastoptera arizonana</name>
    <name type="common">Arizona spittle bug</name>
    <dbReference type="NCBI Taxonomy" id="38151"/>
    <lineage>
        <taxon>Eukaryota</taxon>
        <taxon>Metazoa</taxon>
        <taxon>Ecdysozoa</taxon>
        <taxon>Arthropoda</taxon>
        <taxon>Hexapoda</taxon>
        <taxon>Insecta</taxon>
        <taxon>Pterygota</taxon>
        <taxon>Neoptera</taxon>
        <taxon>Paraneoptera</taxon>
        <taxon>Hemiptera</taxon>
        <taxon>Auchenorrhyncha</taxon>
        <taxon>Cercopoidea</taxon>
        <taxon>Clastopteridae</taxon>
        <taxon>Clastoptera</taxon>
    </lineage>
</organism>
<dbReference type="CDD" id="cd23019">
    <property type="entry name" value="DD_ROP"/>
    <property type="match status" value="1"/>
</dbReference>
<dbReference type="AlphaFoldDB" id="A0A1B6EH90"/>
<evidence type="ECO:0000256" key="1">
    <source>
        <dbReference type="ARBA" id="ARBA00004230"/>
    </source>
</evidence>
<dbReference type="PANTHER" id="PTHR14952:SF9">
    <property type="entry name" value="EF-HAND DOMAIN-CONTAINING PROTEIN"/>
    <property type="match status" value="1"/>
</dbReference>
<comment type="subcellular location">
    <subcellularLocation>
        <location evidence="1">Cell projection</location>
        <location evidence="1">Cilium</location>
        <location evidence="1">Flagellum</location>
    </subcellularLocation>
</comment>
<dbReference type="GO" id="GO:0031514">
    <property type="term" value="C:motile cilium"/>
    <property type="evidence" value="ECO:0007669"/>
    <property type="project" value="UniProtKB-SubCell"/>
</dbReference>
<evidence type="ECO:0000256" key="5">
    <source>
        <dbReference type="ARBA" id="ARBA00035651"/>
    </source>
</evidence>
<protein>
    <recommendedName>
        <fullName evidence="9">RIIa domain-containing protein</fullName>
    </recommendedName>
</protein>
<evidence type="ECO:0000256" key="6">
    <source>
        <dbReference type="SAM" id="MobiDB-lite"/>
    </source>
</evidence>
<evidence type="ECO:0008006" key="9">
    <source>
        <dbReference type="Google" id="ProtNLM"/>
    </source>
</evidence>
<dbReference type="EMBL" id="GEDC01001532">
    <property type="protein sequence ID" value="JAS35766.1"/>
    <property type="molecule type" value="Transcribed_RNA"/>
</dbReference>
<feature type="compositionally biased region" description="Basic and acidic residues" evidence="6">
    <location>
        <begin position="278"/>
        <end position="298"/>
    </location>
</feature>
<keyword evidence="2" id="KW-0282">Flagellum</keyword>
<evidence type="ECO:0000256" key="3">
    <source>
        <dbReference type="ARBA" id="ARBA00023069"/>
    </source>
</evidence>
<dbReference type="InterPro" id="IPR047844">
    <property type="entry name" value="ROP_DD"/>
</dbReference>
<proteinExistence type="inferred from homology"/>
<keyword evidence="3" id="KW-0969">Cilium</keyword>
<dbReference type="EMBL" id="GEDC01000021">
    <property type="protein sequence ID" value="JAS37277.1"/>
    <property type="molecule type" value="Transcribed_RNA"/>
</dbReference>
<comment type="similarity">
    <text evidence="5">Belongs to the ropporin family.</text>
</comment>
<keyword evidence="4" id="KW-0966">Cell projection</keyword>
<name>A0A1B6EH90_9HEMI</name>
<dbReference type="Gene3D" id="1.20.890.10">
    <property type="entry name" value="cAMP-dependent protein kinase regulatory subunit, dimerization-anchoring domain"/>
    <property type="match status" value="1"/>
</dbReference>
<sequence length="474" mass="53176">MPDLVEQMYCSQQINIPPNLPFILKQYAKAVIRTQPRDLLFWSVNYFRAKAQNLPPPVKDRIEFPSVDSPSGLSPGFIKVLQKQLGHLEYVNKEVLYEKWLGVCLKEEALTTILKLGHFVDDVFWLHFLAIAAAYISPTLTHTMSLICELLTDEPDGGSAMISVETFNSLYMFLARLDCGLPQIVQENTIKDSVNSLTKEIDSEESLTIIKEEKLSNEMDIEVDSHDGIMIWPDIAPTKVRSRESSFEGAISEDGLMVVDDVTKVSQYTDPKSQALEAMDKSSFDDDDVDKHEPEESIHTSQEFTSTMELTNMQAPEISKMIKTKSCFAHNQKALGIKEKSSTTANIIPFTKSELETEKNDFDKEISSLPSTQYLGIIIDGVNKSVGNEQEGKDKKIQSSSTLSSNFETNADKKLLECIPGIGPIIPEDHIQAVIEYMNCCADKQEGMVMLRNIRHFLCPPLDYPDASNNSIIT</sequence>
<evidence type="ECO:0000313" key="8">
    <source>
        <dbReference type="EMBL" id="JAS37277.1"/>
    </source>
</evidence>
<evidence type="ECO:0000256" key="2">
    <source>
        <dbReference type="ARBA" id="ARBA00022846"/>
    </source>
</evidence>
<dbReference type="SUPFAM" id="SSF47391">
    <property type="entry name" value="Dimerization-anchoring domain of cAMP-dependent PK regulatory subunit"/>
    <property type="match status" value="1"/>
</dbReference>
<evidence type="ECO:0000256" key="4">
    <source>
        <dbReference type="ARBA" id="ARBA00023273"/>
    </source>
</evidence>
<feature type="region of interest" description="Disordered" evidence="6">
    <location>
        <begin position="271"/>
        <end position="302"/>
    </location>
</feature>
<accession>A0A1B6EH90</accession>